<protein>
    <submittedName>
        <fullName evidence="1">Uncharacterized protein</fullName>
    </submittedName>
</protein>
<organism evidence="1">
    <name type="scientific">Arundo donax</name>
    <name type="common">Giant reed</name>
    <name type="synonym">Donax arundinaceus</name>
    <dbReference type="NCBI Taxonomy" id="35708"/>
    <lineage>
        <taxon>Eukaryota</taxon>
        <taxon>Viridiplantae</taxon>
        <taxon>Streptophyta</taxon>
        <taxon>Embryophyta</taxon>
        <taxon>Tracheophyta</taxon>
        <taxon>Spermatophyta</taxon>
        <taxon>Magnoliopsida</taxon>
        <taxon>Liliopsida</taxon>
        <taxon>Poales</taxon>
        <taxon>Poaceae</taxon>
        <taxon>PACMAD clade</taxon>
        <taxon>Arundinoideae</taxon>
        <taxon>Arundineae</taxon>
        <taxon>Arundo</taxon>
    </lineage>
</organism>
<sequence length="39" mass="4415">MAYILIYYASILQQNSMVNMSTTIKSKPVYPANGHSEYS</sequence>
<dbReference type="AlphaFoldDB" id="A0A0A9GVW7"/>
<evidence type="ECO:0000313" key="1">
    <source>
        <dbReference type="EMBL" id="JAE26711.1"/>
    </source>
</evidence>
<accession>A0A0A9GVW7</accession>
<dbReference type="EMBL" id="GBRH01171185">
    <property type="protein sequence ID" value="JAE26711.1"/>
    <property type="molecule type" value="Transcribed_RNA"/>
</dbReference>
<proteinExistence type="predicted"/>
<name>A0A0A9GVW7_ARUDO</name>
<reference evidence="1" key="1">
    <citation type="submission" date="2014-09" db="EMBL/GenBank/DDBJ databases">
        <authorList>
            <person name="Magalhaes I.L.F."/>
            <person name="Oliveira U."/>
            <person name="Santos F.R."/>
            <person name="Vidigal T.H.D.A."/>
            <person name="Brescovit A.D."/>
            <person name="Santos A.J."/>
        </authorList>
    </citation>
    <scope>NUCLEOTIDE SEQUENCE</scope>
    <source>
        <tissue evidence="1">Shoot tissue taken approximately 20 cm above the soil surface</tissue>
    </source>
</reference>
<reference evidence="1" key="2">
    <citation type="journal article" date="2015" name="Data Brief">
        <title>Shoot transcriptome of the giant reed, Arundo donax.</title>
        <authorList>
            <person name="Barrero R.A."/>
            <person name="Guerrero F.D."/>
            <person name="Moolhuijzen P."/>
            <person name="Goolsby J.A."/>
            <person name="Tidwell J."/>
            <person name="Bellgard S.E."/>
            <person name="Bellgard M.I."/>
        </authorList>
    </citation>
    <scope>NUCLEOTIDE SEQUENCE</scope>
    <source>
        <tissue evidence="1">Shoot tissue taken approximately 20 cm above the soil surface</tissue>
    </source>
</reference>